<evidence type="ECO:0000313" key="2">
    <source>
        <dbReference type="EMBL" id="GGM61763.1"/>
    </source>
</evidence>
<protein>
    <submittedName>
        <fullName evidence="2">SAM-dependent methyltransferase</fullName>
    </submittedName>
</protein>
<keyword evidence="2" id="KW-0808">Transferase</keyword>
<dbReference type="InterPro" id="IPR013216">
    <property type="entry name" value="Methyltransf_11"/>
</dbReference>
<name>A0A830FUK8_9EURY</name>
<dbReference type="PANTHER" id="PTHR43591:SF24">
    <property type="entry name" value="2-METHOXY-6-POLYPRENYL-1,4-BENZOQUINOL METHYLASE, MITOCHONDRIAL"/>
    <property type="match status" value="1"/>
</dbReference>
<organism evidence="2 3">
    <name type="scientific">Halarchaeum rubridurum</name>
    <dbReference type="NCBI Taxonomy" id="489911"/>
    <lineage>
        <taxon>Archaea</taxon>
        <taxon>Methanobacteriati</taxon>
        <taxon>Methanobacteriota</taxon>
        <taxon>Stenosarchaea group</taxon>
        <taxon>Halobacteria</taxon>
        <taxon>Halobacteriales</taxon>
        <taxon>Halobacteriaceae</taxon>
    </lineage>
</organism>
<gene>
    <name evidence="2" type="ORF">GCM10009017_09690</name>
</gene>
<dbReference type="GO" id="GO:0032259">
    <property type="term" value="P:methylation"/>
    <property type="evidence" value="ECO:0007669"/>
    <property type="project" value="UniProtKB-KW"/>
</dbReference>
<reference evidence="2" key="1">
    <citation type="journal article" date="2014" name="Int. J. Syst. Evol. Microbiol.">
        <title>Complete genome sequence of Corynebacterium casei LMG S-19264T (=DSM 44701T), isolated from a smear-ripened cheese.</title>
        <authorList>
            <consortium name="US DOE Joint Genome Institute (JGI-PGF)"/>
            <person name="Walter F."/>
            <person name="Albersmeier A."/>
            <person name="Kalinowski J."/>
            <person name="Ruckert C."/>
        </authorList>
    </citation>
    <scope>NUCLEOTIDE SEQUENCE</scope>
    <source>
        <strain evidence="2">JCM 16108</strain>
    </source>
</reference>
<proteinExistence type="predicted"/>
<dbReference type="Gene3D" id="3.40.50.150">
    <property type="entry name" value="Vaccinia Virus protein VP39"/>
    <property type="match status" value="1"/>
</dbReference>
<keyword evidence="3" id="KW-1185">Reference proteome</keyword>
<dbReference type="InterPro" id="IPR029063">
    <property type="entry name" value="SAM-dependent_MTases_sf"/>
</dbReference>
<feature type="domain" description="Methyltransferase type 11" evidence="1">
    <location>
        <begin position="57"/>
        <end position="149"/>
    </location>
</feature>
<dbReference type="Proteomes" id="UP000614609">
    <property type="component" value="Unassembled WGS sequence"/>
</dbReference>
<dbReference type="GO" id="GO:0008757">
    <property type="term" value="F:S-adenosylmethionine-dependent methyltransferase activity"/>
    <property type="evidence" value="ECO:0007669"/>
    <property type="project" value="InterPro"/>
</dbReference>
<dbReference type="Pfam" id="PF08241">
    <property type="entry name" value="Methyltransf_11"/>
    <property type="match status" value="1"/>
</dbReference>
<sequence length="264" mass="28517">MRSGPNDVTMTDHTDRKRETAASFGAAADAYLESDVHGEGRDLETLADWCADATTALDVATGAGHTAGALADRGVPEVVGLDASPEMVRTATDAFDGVAGVVGDAERLPVADDGVDAVTCRIAAHHFPDPEAFVAEAARVLTADGRLVVEDNVAPPDPDLGAFLNRVERLRDPSHVESYTVEQWREWLRDAGFTVERTARFKKTLDFDAWAAAQSLDGETRERVETILREADADARDLFEIETRDGDVESFANLKAIFEATLSE</sequence>
<dbReference type="SUPFAM" id="SSF53335">
    <property type="entry name" value="S-adenosyl-L-methionine-dependent methyltransferases"/>
    <property type="match status" value="1"/>
</dbReference>
<dbReference type="CDD" id="cd02440">
    <property type="entry name" value="AdoMet_MTases"/>
    <property type="match status" value="1"/>
</dbReference>
<dbReference type="EMBL" id="BMOO01000002">
    <property type="protein sequence ID" value="GGM61763.1"/>
    <property type="molecule type" value="Genomic_DNA"/>
</dbReference>
<reference evidence="2" key="2">
    <citation type="submission" date="2020-09" db="EMBL/GenBank/DDBJ databases">
        <authorList>
            <person name="Sun Q."/>
            <person name="Ohkuma M."/>
        </authorList>
    </citation>
    <scope>NUCLEOTIDE SEQUENCE</scope>
    <source>
        <strain evidence="2">JCM 16108</strain>
    </source>
</reference>
<evidence type="ECO:0000313" key="3">
    <source>
        <dbReference type="Proteomes" id="UP000614609"/>
    </source>
</evidence>
<evidence type="ECO:0000259" key="1">
    <source>
        <dbReference type="Pfam" id="PF08241"/>
    </source>
</evidence>
<accession>A0A830FUK8</accession>
<dbReference type="AlphaFoldDB" id="A0A830FUK8"/>
<keyword evidence="2" id="KW-0489">Methyltransferase</keyword>
<comment type="caution">
    <text evidence="2">The sequence shown here is derived from an EMBL/GenBank/DDBJ whole genome shotgun (WGS) entry which is preliminary data.</text>
</comment>
<dbReference type="PANTHER" id="PTHR43591">
    <property type="entry name" value="METHYLTRANSFERASE"/>
    <property type="match status" value="1"/>
</dbReference>